<dbReference type="RefSeq" id="WP_126614156.1">
    <property type="nucleotide sequence ID" value="NZ_CP034562.1"/>
</dbReference>
<dbReference type="Pfam" id="PF06897">
    <property type="entry name" value="DUF1269"/>
    <property type="match status" value="1"/>
</dbReference>
<protein>
    <submittedName>
        <fullName evidence="2">DUF1269 domain-containing protein</fullName>
    </submittedName>
</protein>
<dbReference type="AlphaFoldDB" id="A0A3S9P2V6"/>
<evidence type="ECO:0000313" key="2">
    <source>
        <dbReference type="EMBL" id="AZQ62546.1"/>
    </source>
</evidence>
<name>A0A3S9P2V6_9BACT</name>
<gene>
    <name evidence="2" type="ORF">EI427_09955</name>
</gene>
<dbReference type="InterPro" id="IPR009200">
    <property type="entry name" value="DUF1269_membrane"/>
</dbReference>
<keyword evidence="1" id="KW-0812">Transmembrane</keyword>
<reference evidence="2 3" key="1">
    <citation type="submission" date="2018-12" db="EMBL/GenBank/DDBJ databases">
        <title>Flammeovirga pectinis sp. nov., isolated from the gut of the Korean scallop, Patinopecten yessoensis.</title>
        <authorList>
            <person name="Bae J.-W."/>
            <person name="Jeong Y.-S."/>
            <person name="Kang W."/>
        </authorList>
    </citation>
    <scope>NUCLEOTIDE SEQUENCE [LARGE SCALE GENOMIC DNA]</scope>
    <source>
        <strain evidence="2 3">L12M1</strain>
    </source>
</reference>
<keyword evidence="1" id="KW-1133">Transmembrane helix</keyword>
<feature type="transmembrane region" description="Helical" evidence="1">
    <location>
        <begin position="60"/>
        <end position="84"/>
    </location>
</feature>
<dbReference type="Proteomes" id="UP000267268">
    <property type="component" value="Chromosome 1"/>
</dbReference>
<keyword evidence="3" id="KW-1185">Reference proteome</keyword>
<keyword evidence="1" id="KW-0472">Membrane</keyword>
<sequence length="185" mass="20135">MKSYKKLIVAIYQNEKTADHEFSVLSKKEKQDELDLKAYTVVSKSESGKTTIHDTEGRDAFWGAVVGGLVGMLIGPVGAIYGAALFAAEVFAGSVAAGLGVGALAGWVNSDALKIPNDLLTDIKKSLKPGSSAIVAVVEEDWVEEVEAVLEPQSEMLHHYQFTDSVVEKFEKDWEIFEKEQKVVS</sequence>
<organism evidence="2 3">
    <name type="scientific">Flammeovirga pectinis</name>
    <dbReference type="NCBI Taxonomy" id="2494373"/>
    <lineage>
        <taxon>Bacteria</taxon>
        <taxon>Pseudomonadati</taxon>
        <taxon>Bacteroidota</taxon>
        <taxon>Cytophagia</taxon>
        <taxon>Cytophagales</taxon>
        <taxon>Flammeovirgaceae</taxon>
        <taxon>Flammeovirga</taxon>
    </lineage>
</organism>
<dbReference type="EMBL" id="CP034562">
    <property type="protein sequence ID" value="AZQ62546.1"/>
    <property type="molecule type" value="Genomic_DNA"/>
</dbReference>
<proteinExistence type="predicted"/>
<feature type="transmembrane region" description="Helical" evidence="1">
    <location>
        <begin position="90"/>
        <end position="108"/>
    </location>
</feature>
<evidence type="ECO:0000256" key="1">
    <source>
        <dbReference type="SAM" id="Phobius"/>
    </source>
</evidence>
<evidence type="ECO:0000313" key="3">
    <source>
        <dbReference type="Proteomes" id="UP000267268"/>
    </source>
</evidence>
<accession>A0A3S9P2V6</accession>
<dbReference type="OrthoDB" id="979428at2"/>
<dbReference type="KEGG" id="fll:EI427_09955"/>